<evidence type="ECO:0000259" key="7">
    <source>
        <dbReference type="Pfam" id="PF10377"/>
    </source>
</evidence>
<feature type="compositionally biased region" description="Polar residues" evidence="6">
    <location>
        <begin position="1051"/>
        <end position="1060"/>
    </location>
</feature>
<dbReference type="RefSeq" id="XP_062789837.1">
    <property type="nucleotide sequence ID" value="XM_062933786.1"/>
</dbReference>
<name>A0ABZ1CXR3_9TREE</name>
<comment type="similarity">
    <text evidence="1 4">Belongs to the ATG11 family.</text>
</comment>
<feature type="compositionally biased region" description="Polar residues" evidence="6">
    <location>
        <begin position="1134"/>
        <end position="1153"/>
    </location>
</feature>
<feature type="region of interest" description="Disordered" evidence="6">
    <location>
        <begin position="1031"/>
        <end position="1374"/>
    </location>
</feature>
<feature type="compositionally biased region" description="Polar residues" evidence="6">
    <location>
        <begin position="1228"/>
        <end position="1254"/>
    </location>
</feature>
<comment type="function">
    <text evidence="4">Involved in cytoplasm to vacuole transport (Cvt), pexophagy, mitophagy and nucleophagy. Recruits mitochondria for their selective degradation via autophagy (mitophagy) during starvation. Works as scaffold proteins that recruit ATG proteins to the pre-autophagosome (PAS), the site of vesicle/autophagosome formation. Required for the Cvt vesicles completion.</text>
</comment>
<dbReference type="PANTHER" id="PTHR13222:SF1">
    <property type="entry name" value="RB1-INDUCIBLE COILED-COIL PROTEIN 1"/>
    <property type="match status" value="1"/>
</dbReference>
<keyword evidence="9" id="KW-1185">Reference proteome</keyword>
<evidence type="ECO:0000313" key="9">
    <source>
        <dbReference type="Proteomes" id="UP001329825"/>
    </source>
</evidence>
<dbReference type="InterPro" id="IPR040040">
    <property type="entry name" value="ATG11"/>
</dbReference>
<feature type="domain" description="Autophagy-related protein 11 C-terminal" evidence="7">
    <location>
        <begin position="917"/>
        <end position="1026"/>
    </location>
</feature>
<evidence type="ECO:0000256" key="5">
    <source>
        <dbReference type="SAM" id="Coils"/>
    </source>
</evidence>
<dbReference type="InterPro" id="IPR019460">
    <property type="entry name" value="Atg11_C"/>
</dbReference>
<dbReference type="Pfam" id="PF10377">
    <property type="entry name" value="ATG11"/>
    <property type="match status" value="1"/>
</dbReference>
<dbReference type="PANTHER" id="PTHR13222">
    <property type="entry name" value="RB1-INDUCIBLE COILED-COIL"/>
    <property type="match status" value="1"/>
</dbReference>
<accession>A0ABZ1CXR3</accession>
<feature type="region of interest" description="Disordered" evidence="6">
    <location>
        <begin position="599"/>
        <end position="619"/>
    </location>
</feature>
<dbReference type="EMBL" id="CP141882">
    <property type="protein sequence ID" value="WRT65097.1"/>
    <property type="molecule type" value="Genomic_DNA"/>
</dbReference>
<keyword evidence="4" id="KW-0472">Membrane</keyword>
<evidence type="ECO:0000256" key="3">
    <source>
        <dbReference type="ARBA" id="ARBA00023054"/>
    </source>
</evidence>
<dbReference type="Proteomes" id="UP001329825">
    <property type="component" value="Chromosome 2"/>
</dbReference>
<dbReference type="GeneID" id="87954170"/>
<feature type="compositionally biased region" description="Basic and acidic residues" evidence="6">
    <location>
        <begin position="602"/>
        <end position="617"/>
    </location>
</feature>
<evidence type="ECO:0000313" key="8">
    <source>
        <dbReference type="EMBL" id="WRT65097.1"/>
    </source>
</evidence>
<feature type="compositionally biased region" description="Basic and acidic residues" evidence="6">
    <location>
        <begin position="1348"/>
        <end position="1374"/>
    </location>
</feature>
<keyword evidence="2 4" id="KW-0072">Autophagy</keyword>
<comment type="subunit">
    <text evidence="4">Homodimer.</text>
</comment>
<protein>
    <recommendedName>
        <fullName evidence="4">Autophagy-related protein 11</fullName>
    </recommendedName>
</protein>
<comment type="subcellular location">
    <subcellularLocation>
        <location evidence="4">Preautophagosomal structure membrane</location>
        <topology evidence="4">Peripheral membrane protein</topology>
    </subcellularLocation>
    <subcellularLocation>
        <location evidence="4">Vacuole membrane</location>
        <topology evidence="4">Peripheral membrane protein</topology>
    </subcellularLocation>
    <text evidence="4">During pexophagy, accumulates in the vacuolar membrane region, where the peroxisomes contact the vacuole.</text>
</comment>
<keyword evidence="4" id="KW-0813">Transport</keyword>
<sequence length="1374" mass="152897">MDIHQASDGGVFLLDRQLEEYDNLDTLLDDIGNLTGVTPNNILLFMEDGREVKVDVLEEAWNSAGPSSPSLAHRLKLYLFNRETFWSNAEQWAAQFQEDIILPPPIDVNQTNSLAHIQHPFLVAHDHLSHLQSLYQAQSRALEIAYSNLSHHLQPLIQESEKFAIRAEKELFTEESLIKGAKVDMTLLPKLTINPSLLRKKKDNESEDKVKTIGDFVNKRKMEQVRDTCRTAHEEHVDRYNQLVGQLDELALSSDAEARGFKDHSDAVGTEFTEGLARLEVAISQLSELLGSGAEDVAQAMRDDLIALTAVKNDFTLEIHLHLQQVAKFQSRIPELTGPLTALDVDLRDKVVFPHLHRLRQLPFAYATVVAEVVRRKEYSRMLLEWTIRLSETLTRFTSSEKIRREQVQAEMITQLPFGVVGLDEGGPRIDISVVTGADGLNGMKFGQEEIEKLVLWVDGLKEDQEVLAALEEGDENYLATLQASIEGLIGKVDFASDELDRMIETSVLVVRNKPRSASNSRTTLNLSTQLRTVSQEKADQEKRIQEMQESHDARLRELEDQYQQRLAVSQTRQAELQDELVRLRTDLSEEMIARQALSAELGERSREQEDKMREQEDQSDFIKGLQAELSQEKDRATDLGVRLQEALLDVDGLKSAEQTLIFQLQELQEERTRSLQSMGEAQLAAHNYESQLAGIRAELEVTSHQLAEAQKDRDMALKNQSAEAERMMRDHIAETDGDRAVLEHQNLTLTKQLEDVKIELDEKLNAVKNTTVRQVDGLKAELNFTKAQLREVQRKETVLADELAMSRDSAMAITQERTYQSDVSRDAVALASKYHETCQRLLNAINNSTTISGSTNINASIIKTPMKTIPTSTNLSNSSSSTNKDELRESVLIRSLVTAQDFDLIHFQDAVTKTIGLVKKWSKSCRQFRDLARNKISFTNFTKGDLALFLPTRNAAARSWAAFNISAPHNFLKVDDTMQEHTKTREWIIARIVRTEEAIATGGESPESNPFGLADGLRYYTHHVEEYNPHTVRLPRRSTSASVNPEKDASISQMLSSTHRVPGPSSGIPELTSDADILSPSKTPRPDRIRSSSGYFPPMSSLQKEDTSDSPEPITENEGEQDNLANKVEQDPIPTQQEYTSSISYDQRSGGNLPNAPTPSPSAAPPTSSAQPIPRKTHSRLPSRGNTPSSPPSRDKIPPSSIVRPSSVASSSNSSYPKVLTIGHQGGKSTLSPAITTSNEDSPSPEDNLNFQKTIRRKESNSALSVSFSPPPDNMKPSPLSLGEGSRRGSKVSSPPPIDEQTTNNAGAGGFSALGTTSASKLIRGFTIGRKSSANQQENQGESPPKGVERPSGKERKPSAMDMLKRFDSGNNF</sequence>
<feature type="coiled-coil region" evidence="5">
    <location>
        <begin position="751"/>
        <end position="796"/>
    </location>
</feature>
<proteinExistence type="inferred from homology"/>
<keyword evidence="3 5" id="KW-0175">Coiled coil</keyword>
<evidence type="ECO:0000256" key="2">
    <source>
        <dbReference type="ARBA" id="ARBA00023006"/>
    </source>
</evidence>
<evidence type="ECO:0000256" key="1">
    <source>
        <dbReference type="ARBA" id="ARBA00009729"/>
    </source>
</evidence>
<feature type="compositionally biased region" description="Polar residues" evidence="6">
    <location>
        <begin position="1331"/>
        <end position="1343"/>
    </location>
</feature>
<keyword evidence="4" id="KW-0926">Vacuole</keyword>
<feature type="coiled-coil region" evidence="5">
    <location>
        <begin position="654"/>
        <end position="713"/>
    </location>
</feature>
<organism evidence="8 9">
    <name type="scientific">Kwoniella shivajii</name>
    <dbReference type="NCBI Taxonomy" id="564305"/>
    <lineage>
        <taxon>Eukaryota</taxon>
        <taxon>Fungi</taxon>
        <taxon>Dikarya</taxon>
        <taxon>Basidiomycota</taxon>
        <taxon>Agaricomycotina</taxon>
        <taxon>Tremellomycetes</taxon>
        <taxon>Tremellales</taxon>
        <taxon>Cryptococcaceae</taxon>
        <taxon>Kwoniella</taxon>
    </lineage>
</organism>
<evidence type="ECO:0000256" key="6">
    <source>
        <dbReference type="SAM" id="MobiDB-lite"/>
    </source>
</evidence>
<gene>
    <name evidence="8" type="ORF">IL334_002039</name>
</gene>
<reference evidence="8 9" key="1">
    <citation type="submission" date="2024-01" db="EMBL/GenBank/DDBJ databases">
        <title>Comparative genomics of Cryptococcus and Kwoniella reveals pathogenesis evolution and contrasting modes of karyotype evolution via chromosome fusion or intercentromeric recombination.</title>
        <authorList>
            <person name="Coelho M.A."/>
            <person name="David-Palma M."/>
            <person name="Shea T."/>
            <person name="Bowers K."/>
            <person name="McGinley-Smith S."/>
            <person name="Mohammad A.W."/>
            <person name="Gnirke A."/>
            <person name="Yurkov A.M."/>
            <person name="Nowrousian M."/>
            <person name="Sun S."/>
            <person name="Cuomo C.A."/>
            <person name="Heitman J."/>
        </authorList>
    </citation>
    <scope>NUCLEOTIDE SEQUENCE [LARGE SCALE GENOMIC DNA]</scope>
    <source>
        <strain evidence="8">CBS 11374</strain>
    </source>
</reference>
<keyword evidence="4" id="KW-0653">Protein transport</keyword>
<evidence type="ECO:0000256" key="4">
    <source>
        <dbReference type="RuleBase" id="RU367075"/>
    </source>
</evidence>
<feature type="compositionally biased region" description="Low complexity" evidence="6">
    <location>
        <begin position="1199"/>
        <end position="1220"/>
    </location>
</feature>